<keyword evidence="4" id="KW-0804">Transcription</keyword>
<reference evidence="7 8" key="1">
    <citation type="submission" date="2018-08" db="EMBL/GenBank/DDBJ databases">
        <title>Altererythrobacter sp.Ery1 and Ery12, the genome sequencing of novel strains in genus Alterythrobacter.</title>
        <authorList>
            <person name="Cheng H."/>
            <person name="Wu Y.-H."/>
            <person name="Fang C."/>
            <person name="Xu X.-W."/>
        </authorList>
    </citation>
    <scope>NUCLEOTIDE SEQUENCE [LARGE SCALE GENOMIC DNA]</scope>
    <source>
        <strain evidence="7 8">Ery1</strain>
    </source>
</reference>
<gene>
    <name evidence="7" type="ORF">D2V04_12220</name>
</gene>
<evidence type="ECO:0000256" key="2">
    <source>
        <dbReference type="ARBA" id="ARBA00023015"/>
    </source>
</evidence>
<dbReference type="SUPFAM" id="SSF47413">
    <property type="entry name" value="lambda repressor-like DNA-binding domains"/>
    <property type="match status" value="1"/>
</dbReference>
<dbReference type="PROSITE" id="PS50932">
    <property type="entry name" value="HTH_LACI_2"/>
    <property type="match status" value="1"/>
</dbReference>
<keyword evidence="3" id="KW-0238">DNA-binding</keyword>
<dbReference type="GO" id="GO:0003700">
    <property type="term" value="F:DNA-binding transcription factor activity"/>
    <property type="evidence" value="ECO:0007669"/>
    <property type="project" value="TreeGrafter"/>
</dbReference>
<name>A0A418NEZ7_9SPHN</name>
<dbReference type="InterPro" id="IPR046335">
    <property type="entry name" value="LacI/GalR-like_sensor"/>
</dbReference>
<dbReference type="PANTHER" id="PTHR30146:SF151">
    <property type="entry name" value="HTH-TYPE TRANSCRIPTIONAL REPRESSOR CYTR"/>
    <property type="match status" value="1"/>
</dbReference>
<proteinExistence type="predicted"/>
<evidence type="ECO:0000256" key="1">
    <source>
        <dbReference type="ARBA" id="ARBA00022491"/>
    </source>
</evidence>
<dbReference type="Gene3D" id="1.10.260.40">
    <property type="entry name" value="lambda repressor-like DNA-binding domains"/>
    <property type="match status" value="1"/>
</dbReference>
<accession>A0A418NEZ7</accession>
<dbReference type="AlphaFoldDB" id="A0A418NEZ7"/>
<comment type="caution">
    <text evidence="7">The sequence shown here is derived from an EMBL/GenBank/DDBJ whole genome shotgun (WGS) entry which is preliminary data.</text>
</comment>
<evidence type="ECO:0000256" key="3">
    <source>
        <dbReference type="ARBA" id="ARBA00023125"/>
    </source>
</evidence>
<dbReference type="Gene3D" id="3.40.50.2300">
    <property type="match status" value="2"/>
</dbReference>
<evidence type="ECO:0000256" key="4">
    <source>
        <dbReference type="ARBA" id="ARBA00023163"/>
    </source>
</evidence>
<dbReference type="GO" id="GO:0000976">
    <property type="term" value="F:transcription cis-regulatory region binding"/>
    <property type="evidence" value="ECO:0007669"/>
    <property type="project" value="TreeGrafter"/>
</dbReference>
<dbReference type="InterPro" id="IPR000843">
    <property type="entry name" value="HTH_LacI"/>
</dbReference>
<dbReference type="CDD" id="cd06267">
    <property type="entry name" value="PBP1_LacI_sugar_binding-like"/>
    <property type="match status" value="1"/>
</dbReference>
<dbReference type="InterPro" id="IPR010982">
    <property type="entry name" value="Lambda_DNA-bd_dom_sf"/>
</dbReference>
<dbReference type="CDD" id="cd01392">
    <property type="entry name" value="HTH_LacI"/>
    <property type="match status" value="1"/>
</dbReference>
<keyword evidence="2" id="KW-0805">Transcription regulation</keyword>
<organism evidence="7 8">
    <name type="scientific">Pelagerythrobacter aerophilus</name>
    <dbReference type="NCBI Taxonomy" id="2306995"/>
    <lineage>
        <taxon>Bacteria</taxon>
        <taxon>Pseudomonadati</taxon>
        <taxon>Pseudomonadota</taxon>
        <taxon>Alphaproteobacteria</taxon>
        <taxon>Sphingomonadales</taxon>
        <taxon>Erythrobacteraceae</taxon>
        <taxon>Pelagerythrobacter</taxon>
    </lineage>
</organism>
<protein>
    <submittedName>
        <fullName evidence="7">LacI family transcriptional regulator</fullName>
    </submittedName>
</protein>
<keyword evidence="1" id="KW-0678">Repressor</keyword>
<dbReference type="SUPFAM" id="SSF53822">
    <property type="entry name" value="Periplasmic binding protein-like I"/>
    <property type="match status" value="1"/>
</dbReference>
<dbReference type="InterPro" id="IPR028082">
    <property type="entry name" value="Peripla_BP_I"/>
</dbReference>
<dbReference type="PRINTS" id="PR00036">
    <property type="entry name" value="HTHLACI"/>
</dbReference>
<dbReference type="PROSITE" id="PS00356">
    <property type="entry name" value="HTH_LACI_1"/>
    <property type="match status" value="1"/>
</dbReference>
<keyword evidence="8" id="KW-1185">Reference proteome</keyword>
<dbReference type="EMBL" id="QXFK01000018">
    <property type="protein sequence ID" value="RIV76894.1"/>
    <property type="molecule type" value="Genomic_DNA"/>
</dbReference>
<feature type="compositionally biased region" description="Low complexity" evidence="5">
    <location>
        <begin position="335"/>
        <end position="347"/>
    </location>
</feature>
<feature type="region of interest" description="Disordered" evidence="5">
    <location>
        <begin position="323"/>
        <end position="347"/>
    </location>
</feature>
<sequence length="347" mass="36530">MVTIRDVAREAGVSIATVSRALNGHSNVTKATREAIEAAAKTLNFVPHSGARSLTNRQTDTIGVILPDLFGEFFSEVIRGIDKIAHGAGKHLLLGNMHGSSHETTSAIRSMRGRVDGLLLMPPDSTAELLSDHLDANMPTVLLNAQAEGRDVPFVAVDNYHGARTITEHLIARGRKRIIHIAGPKHNRDARERLRGFADAMREGLGEKHPVVLPGDFTETAGQEAARLLLAGQVPADAVFASNDVMAVGLMSVLDEAGVAVGAETLVAGFDDIPLARHVSPKLTTMQSNMAQLGSTAAMLLLRMLRGEELGSEHGVVLSPRLAERGSTGRASPNGGATIAGAPADAA</sequence>
<feature type="domain" description="HTH lacI-type" evidence="6">
    <location>
        <begin position="2"/>
        <end position="56"/>
    </location>
</feature>
<evidence type="ECO:0000256" key="5">
    <source>
        <dbReference type="SAM" id="MobiDB-lite"/>
    </source>
</evidence>
<dbReference type="RefSeq" id="WP_119513952.1">
    <property type="nucleotide sequence ID" value="NZ_QXFK01000018.1"/>
</dbReference>
<evidence type="ECO:0000313" key="8">
    <source>
        <dbReference type="Proteomes" id="UP000285092"/>
    </source>
</evidence>
<dbReference type="SMART" id="SM00354">
    <property type="entry name" value="HTH_LACI"/>
    <property type="match status" value="1"/>
</dbReference>
<dbReference type="Pfam" id="PF00356">
    <property type="entry name" value="LacI"/>
    <property type="match status" value="1"/>
</dbReference>
<dbReference type="Pfam" id="PF13377">
    <property type="entry name" value="Peripla_BP_3"/>
    <property type="match status" value="1"/>
</dbReference>
<dbReference type="OrthoDB" id="7939625at2"/>
<evidence type="ECO:0000313" key="7">
    <source>
        <dbReference type="EMBL" id="RIV76894.1"/>
    </source>
</evidence>
<dbReference type="Proteomes" id="UP000285092">
    <property type="component" value="Unassembled WGS sequence"/>
</dbReference>
<evidence type="ECO:0000259" key="6">
    <source>
        <dbReference type="PROSITE" id="PS50932"/>
    </source>
</evidence>
<dbReference type="PANTHER" id="PTHR30146">
    <property type="entry name" value="LACI-RELATED TRANSCRIPTIONAL REPRESSOR"/>
    <property type="match status" value="1"/>
</dbReference>